<sequence length="236" mass="26529">MFATLPPPKINWNSKSRPTTPSHQVEQQQKPKDKTLAHAKIAVEYASLHNRSHCPQGIYIVPSENSMRLWNGMIFVHQGYYRSAIFRFKITFPSDYPARAPIVQFVTDVYHPLVSTKDGVFSLAPRITSWSSHEHNVFHVLHWVKAAFKKRALDELDEVSCLNKDAFRMYQDSTSSFASLAAQSASLSQSSSALYGDNNRDASDTGILMFSRTSSSDLNKLRSELGLSSWASQPTS</sequence>
<evidence type="ECO:0000256" key="1">
    <source>
        <dbReference type="ARBA" id="ARBA00022786"/>
    </source>
</evidence>
<dbReference type="Pfam" id="PF00179">
    <property type="entry name" value="UQ_con"/>
    <property type="match status" value="1"/>
</dbReference>
<dbReference type="Gene3D" id="3.10.110.10">
    <property type="entry name" value="Ubiquitin Conjugating Enzyme"/>
    <property type="match status" value="1"/>
</dbReference>
<evidence type="ECO:0000259" key="3">
    <source>
        <dbReference type="PROSITE" id="PS50127"/>
    </source>
</evidence>
<keyword evidence="1" id="KW-0833">Ubl conjugation pathway</keyword>
<proteinExistence type="predicted"/>
<dbReference type="InterPro" id="IPR050113">
    <property type="entry name" value="Ub_conjugating_enzyme"/>
</dbReference>
<organism evidence="4 5">
    <name type="scientific">Rhizoctonia solani</name>
    <dbReference type="NCBI Taxonomy" id="456999"/>
    <lineage>
        <taxon>Eukaryota</taxon>
        <taxon>Fungi</taxon>
        <taxon>Dikarya</taxon>
        <taxon>Basidiomycota</taxon>
        <taxon>Agaricomycotina</taxon>
        <taxon>Agaricomycetes</taxon>
        <taxon>Cantharellales</taxon>
        <taxon>Ceratobasidiaceae</taxon>
        <taxon>Rhizoctonia</taxon>
    </lineage>
</organism>
<dbReference type="PROSITE" id="PS50127">
    <property type="entry name" value="UBC_2"/>
    <property type="match status" value="1"/>
</dbReference>
<protein>
    <recommendedName>
        <fullName evidence="3">UBC core domain-containing protein</fullName>
    </recommendedName>
</protein>
<dbReference type="SUPFAM" id="SSF54495">
    <property type="entry name" value="UBC-like"/>
    <property type="match status" value="1"/>
</dbReference>
<dbReference type="Proteomes" id="UP000663888">
    <property type="component" value="Unassembled WGS sequence"/>
</dbReference>
<feature type="region of interest" description="Disordered" evidence="2">
    <location>
        <begin position="1"/>
        <end position="33"/>
    </location>
</feature>
<gene>
    <name evidence="4" type="ORF">RDB_LOCUS144301</name>
</gene>
<evidence type="ECO:0000313" key="4">
    <source>
        <dbReference type="EMBL" id="CAE6494019.1"/>
    </source>
</evidence>
<evidence type="ECO:0000256" key="2">
    <source>
        <dbReference type="SAM" id="MobiDB-lite"/>
    </source>
</evidence>
<reference evidence="4" key="1">
    <citation type="submission" date="2021-01" db="EMBL/GenBank/DDBJ databases">
        <authorList>
            <person name="Kaushik A."/>
        </authorList>
    </citation>
    <scope>NUCLEOTIDE SEQUENCE</scope>
    <source>
        <strain evidence="4">AG4-R118</strain>
    </source>
</reference>
<dbReference type="EMBL" id="CAJMWX010001525">
    <property type="protein sequence ID" value="CAE6494019.1"/>
    <property type="molecule type" value="Genomic_DNA"/>
</dbReference>
<dbReference type="PANTHER" id="PTHR24067">
    <property type="entry name" value="UBIQUITIN-CONJUGATING ENZYME E2"/>
    <property type="match status" value="1"/>
</dbReference>
<comment type="caution">
    <text evidence="4">The sequence shown here is derived from an EMBL/GenBank/DDBJ whole genome shotgun (WGS) entry which is preliminary data.</text>
</comment>
<evidence type="ECO:0000313" key="5">
    <source>
        <dbReference type="Proteomes" id="UP000663888"/>
    </source>
</evidence>
<feature type="domain" description="UBC core" evidence="3">
    <location>
        <begin position="36"/>
        <end position="190"/>
    </location>
</feature>
<dbReference type="CDD" id="cd23814">
    <property type="entry name" value="UEV_AKTIP"/>
    <property type="match status" value="1"/>
</dbReference>
<dbReference type="InterPro" id="IPR000608">
    <property type="entry name" value="UBC"/>
</dbReference>
<name>A0A8H3CWK5_9AGAM</name>
<dbReference type="SMART" id="SM00212">
    <property type="entry name" value="UBCc"/>
    <property type="match status" value="1"/>
</dbReference>
<feature type="compositionally biased region" description="Polar residues" evidence="2">
    <location>
        <begin position="11"/>
        <end position="28"/>
    </location>
</feature>
<dbReference type="AlphaFoldDB" id="A0A8H3CWK5"/>
<accession>A0A8H3CWK5</accession>
<dbReference type="InterPro" id="IPR016135">
    <property type="entry name" value="UBQ-conjugating_enzyme/RWD"/>
</dbReference>